<feature type="region of interest" description="Disordered" evidence="1">
    <location>
        <begin position="285"/>
        <end position="305"/>
    </location>
</feature>
<feature type="region of interest" description="Disordered" evidence="1">
    <location>
        <begin position="193"/>
        <end position="224"/>
    </location>
</feature>
<dbReference type="AlphaFoldDB" id="A0ABD1CH61"/>
<reference evidence="2 3" key="1">
    <citation type="submission" date="2024-05" db="EMBL/GenBank/DDBJ databases">
        <title>Culex pipiens pipiens assembly and annotation.</title>
        <authorList>
            <person name="Alout H."/>
            <person name="Durand T."/>
        </authorList>
    </citation>
    <scope>NUCLEOTIDE SEQUENCE [LARGE SCALE GENOMIC DNA]</scope>
    <source>
        <strain evidence="2">HA-2024</strain>
        <tissue evidence="2">Whole body</tissue>
    </source>
</reference>
<evidence type="ECO:0008006" key="4">
    <source>
        <dbReference type="Google" id="ProtNLM"/>
    </source>
</evidence>
<dbReference type="EMBL" id="JBEHCU010012256">
    <property type="protein sequence ID" value="KAL1375728.1"/>
    <property type="molecule type" value="Genomic_DNA"/>
</dbReference>
<gene>
    <name evidence="2" type="ORF">pipiens_017328</name>
</gene>
<protein>
    <recommendedName>
        <fullName evidence="4">Tantalus-like domain-containing protein</fullName>
    </recommendedName>
</protein>
<accession>A0ABD1CH61</accession>
<feature type="region of interest" description="Disordered" evidence="1">
    <location>
        <begin position="1"/>
        <end position="27"/>
    </location>
</feature>
<evidence type="ECO:0000313" key="2">
    <source>
        <dbReference type="EMBL" id="KAL1375728.1"/>
    </source>
</evidence>
<keyword evidence="3" id="KW-1185">Reference proteome</keyword>
<sequence length="330" mass="37536">MDSRQSPLRRAVTQRRSIRSAKRLARSTSGISPLAMSLLKSQHEQKKAALLRERAYRRELFNPLTHVSYADDDIDVDRPEEELEDLQTLDSSLMPLCSNTDDSVSDEKKTTKSGKRFRAVRRRVSKVVARVFLRKSSKKAEEAEVMESYAELKAFRRFPVTELVLKHGLTSSKSSVSTELTNQQNISTTTTMENATSFERSSPLRKPIRPRRRPSRVTTSTPIADQPPQLMCDLLMLKSFHCTRMPSLTSLDQMEESVPSEDQRFFQCDRSLLLASCHYDATRVSSTAAAGRKSSSSSTKRVGNMRRHVTKVVAKALHLKPRRLSYMRLN</sequence>
<evidence type="ECO:0000313" key="3">
    <source>
        <dbReference type="Proteomes" id="UP001562425"/>
    </source>
</evidence>
<comment type="caution">
    <text evidence="2">The sequence shown here is derived from an EMBL/GenBank/DDBJ whole genome shotgun (WGS) entry which is preliminary data.</text>
</comment>
<feature type="compositionally biased region" description="Basic residues" evidence="1">
    <location>
        <begin position="12"/>
        <end position="25"/>
    </location>
</feature>
<feature type="compositionally biased region" description="Polar residues" evidence="1">
    <location>
        <begin position="285"/>
        <end position="301"/>
    </location>
</feature>
<dbReference type="Proteomes" id="UP001562425">
    <property type="component" value="Unassembled WGS sequence"/>
</dbReference>
<organism evidence="2 3">
    <name type="scientific">Culex pipiens pipiens</name>
    <name type="common">Northern house mosquito</name>
    <dbReference type="NCBI Taxonomy" id="38569"/>
    <lineage>
        <taxon>Eukaryota</taxon>
        <taxon>Metazoa</taxon>
        <taxon>Ecdysozoa</taxon>
        <taxon>Arthropoda</taxon>
        <taxon>Hexapoda</taxon>
        <taxon>Insecta</taxon>
        <taxon>Pterygota</taxon>
        <taxon>Neoptera</taxon>
        <taxon>Endopterygota</taxon>
        <taxon>Diptera</taxon>
        <taxon>Nematocera</taxon>
        <taxon>Culicoidea</taxon>
        <taxon>Culicidae</taxon>
        <taxon>Culicinae</taxon>
        <taxon>Culicini</taxon>
        <taxon>Culex</taxon>
        <taxon>Culex</taxon>
    </lineage>
</organism>
<feature type="compositionally biased region" description="Basic residues" evidence="1">
    <location>
        <begin position="206"/>
        <end position="215"/>
    </location>
</feature>
<proteinExistence type="predicted"/>
<evidence type="ECO:0000256" key="1">
    <source>
        <dbReference type="SAM" id="MobiDB-lite"/>
    </source>
</evidence>
<name>A0ABD1CH61_CULPP</name>